<sequence>MDESIATYRPRFERSRPVIAVIGENSGTELTDYVVPYGILRQADIADVLAIAINPGPMTMRPALRLQPQASAAQFDARYPDGADYVVVPAVVHQQNPALLAWIKGQAARGATLVSICDGALVLANSGVMDGHRATAHWATAGYRKTHYPQVHWLDDRRYVAEGRIVSSAGISAAVPTSLALIEAIAGHARAAAVATEIGVSDWSPVHDSRSFHPRLGSNLTAFATTQYLNGWLHRPQQLTIPIGNDVDEVALALTADAYSRTGRAQAHALSIPGWAAT</sequence>
<dbReference type="InterPro" id="IPR029062">
    <property type="entry name" value="Class_I_gatase-like"/>
</dbReference>
<dbReference type="EMBL" id="JARYGZ010000001">
    <property type="protein sequence ID" value="MDH7638225.1"/>
    <property type="molecule type" value="Genomic_DNA"/>
</dbReference>
<evidence type="ECO:0000313" key="2">
    <source>
        <dbReference type="EMBL" id="MDH7638225.1"/>
    </source>
</evidence>
<comment type="caution">
    <text evidence="2">The sequence shown here is derived from an EMBL/GenBank/DDBJ whole genome shotgun (WGS) entry which is preliminary data.</text>
</comment>
<dbReference type="Gene3D" id="3.40.50.880">
    <property type="match status" value="1"/>
</dbReference>
<feature type="domain" description="DJ-1/PfpI" evidence="1">
    <location>
        <begin position="26"/>
        <end position="183"/>
    </location>
</feature>
<dbReference type="SUPFAM" id="SSF52317">
    <property type="entry name" value="Class I glutamine amidotransferase-like"/>
    <property type="match status" value="1"/>
</dbReference>
<evidence type="ECO:0000259" key="1">
    <source>
        <dbReference type="Pfam" id="PF01965"/>
    </source>
</evidence>
<dbReference type="Proteomes" id="UP001160625">
    <property type="component" value="Unassembled WGS sequence"/>
</dbReference>
<dbReference type="InterPro" id="IPR002818">
    <property type="entry name" value="DJ-1/PfpI"/>
</dbReference>
<keyword evidence="3" id="KW-1185">Reference proteome</keyword>
<dbReference type="InterPro" id="IPR052158">
    <property type="entry name" value="INH-QAR"/>
</dbReference>
<evidence type="ECO:0000313" key="3">
    <source>
        <dbReference type="Proteomes" id="UP001160625"/>
    </source>
</evidence>
<organism evidence="2 3">
    <name type="scientific">Sphingomonas oryzagri</name>
    <dbReference type="NCBI Taxonomy" id="3042314"/>
    <lineage>
        <taxon>Bacteria</taxon>
        <taxon>Pseudomonadati</taxon>
        <taxon>Pseudomonadota</taxon>
        <taxon>Alphaproteobacteria</taxon>
        <taxon>Sphingomonadales</taxon>
        <taxon>Sphingomonadaceae</taxon>
        <taxon>Sphingomonas</taxon>
    </lineage>
</organism>
<gene>
    <name evidence="2" type="ORF">QGN17_05735</name>
</gene>
<protein>
    <submittedName>
        <fullName evidence="2">DJ-1/PfpI family protein</fullName>
    </submittedName>
</protein>
<dbReference type="PANTHER" id="PTHR43130">
    <property type="entry name" value="ARAC-FAMILY TRANSCRIPTIONAL REGULATOR"/>
    <property type="match status" value="1"/>
</dbReference>
<proteinExistence type="predicted"/>
<reference evidence="2" key="1">
    <citation type="submission" date="2023-04" db="EMBL/GenBank/DDBJ databases">
        <title>Sphingomonas sp. MAHUQ-71 isolated from rice field.</title>
        <authorList>
            <person name="Huq M.A."/>
        </authorList>
    </citation>
    <scope>NUCLEOTIDE SEQUENCE</scope>
    <source>
        <strain evidence="2">MAHUQ-71</strain>
    </source>
</reference>
<accession>A0ABT6MYY1</accession>
<dbReference type="Pfam" id="PF01965">
    <property type="entry name" value="DJ-1_PfpI"/>
    <property type="match status" value="1"/>
</dbReference>
<name>A0ABT6MYY1_9SPHN</name>
<dbReference type="PANTHER" id="PTHR43130:SF3">
    <property type="entry name" value="HTH-TYPE TRANSCRIPTIONAL REGULATOR RV1931C"/>
    <property type="match status" value="1"/>
</dbReference>